<accession>A0A1V9F3I3</accession>
<evidence type="ECO:0000256" key="1">
    <source>
        <dbReference type="SAM" id="Phobius"/>
    </source>
</evidence>
<keyword evidence="1" id="KW-0472">Membrane</keyword>
<reference evidence="3" key="1">
    <citation type="submission" date="2016-04" db="EMBL/GenBank/DDBJ databases">
        <authorList>
            <person name="Chen L."/>
            <person name="Zhuang W."/>
            <person name="Wang G."/>
        </authorList>
    </citation>
    <scope>NUCLEOTIDE SEQUENCE [LARGE SCALE GENOMIC DNA]</scope>
    <source>
        <strain evidence="3">208</strain>
    </source>
</reference>
<dbReference type="OrthoDB" id="744258at2"/>
<dbReference type="Pfam" id="PF14054">
    <property type="entry name" value="DUF4249"/>
    <property type="match status" value="1"/>
</dbReference>
<dbReference type="AlphaFoldDB" id="A0A1V9F3I3"/>
<dbReference type="InterPro" id="IPR025345">
    <property type="entry name" value="DUF4249"/>
</dbReference>
<name>A0A1V9F3I3_9BACT</name>
<evidence type="ECO:0000313" key="2">
    <source>
        <dbReference type="EMBL" id="OQP52910.1"/>
    </source>
</evidence>
<keyword evidence="3" id="KW-1185">Reference proteome</keyword>
<dbReference type="Proteomes" id="UP000192276">
    <property type="component" value="Unassembled WGS sequence"/>
</dbReference>
<sequence length="353" mass="40373">MQKNQTTYNFFINSLWAMLLLVVCAISACKKNLSGDSFEDDKLVVLAEITAGDSVKIPIGKTIKVENGNLIRFEKVNDATVTLTETNAMSWVLTPNYSQQYANNPTSVFTNKKRFKSNTTYKIEINHPTLGLVKAMTHIPVLPRLLGVDTGSTRHNNKEVFAANITWKDSLNHEEFYIIEAVKEKVKNNHFYFYQGRRYSYDTPQGREFYETIKNTPGIKILTDTVGLGKFTRLNLYTEDGNSENARIDKLTNPFRRIFFSDPVFNGGNYTTRVYIDKHFFTDPGQKGRIRLQLKSVSKELYNYLKLYEKYKTDFGSVPTSQLISPSGNLVNGLGIFGGSARRERIYYFDILL</sequence>
<keyword evidence="1" id="KW-1133">Transmembrane helix</keyword>
<keyword evidence="1" id="KW-0812">Transmembrane</keyword>
<dbReference type="PROSITE" id="PS51257">
    <property type="entry name" value="PROKAR_LIPOPROTEIN"/>
    <property type="match status" value="1"/>
</dbReference>
<dbReference type="STRING" id="550983.A4R26_28170"/>
<proteinExistence type="predicted"/>
<organism evidence="2 3">
    <name type="scientific">Niastella populi</name>
    <dbReference type="NCBI Taxonomy" id="550983"/>
    <lineage>
        <taxon>Bacteria</taxon>
        <taxon>Pseudomonadati</taxon>
        <taxon>Bacteroidota</taxon>
        <taxon>Chitinophagia</taxon>
        <taxon>Chitinophagales</taxon>
        <taxon>Chitinophagaceae</taxon>
        <taxon>Niastella</taxon>
    </lineage>
</organism>
<protein>
    <recommendedName>
        <fullName evidence="4">DUF4249 domain-containing protein</fullName>
    </recommendedName>
</protein>
<gene>
    <name evidence="2" type="ORF">A4R26_28170</name>
</gene>
<feature type="transmembrane region" description="Helical" evidence="1">
    <location>
        <begin position="7"/>
        <end position="28"/>
    </location>
</feature>
<dbReference type="RefSeq" id="WP_081169662.1">
    <property type="nucleotide sequence ID" value="NZ_LWBP01000211.1"/>
</dbReference>
<evidence type="ECO:0008006" key="4">
    <source>
        <dbReference type="Google" id="ProtNLM"/>
    </source>
</evidence>
<dbReference type="EMBL" id="LWBP01000211">
    <property type="protein sequence ID" value="OQP52910.1"/>
    <property type="molecule type" value="Genomic_DNA"/>
</dbReference>
<comment type="caution">
    <text evidence="2">The sequence shown here is derived from an EMBL/GenBank/DDBJ whole genome shotgun (WGS) entry which is preliminary data.</text>
</comment>
<evidence type="ECO:0000313" key="3">
    <source>
        <dbReference type="Proteomes" id="UP000192276"/>
    </source>
</evidence>